<dbReference type="Proteomes" id="UP001275471">
    <property type="component" value="Unassembled WGS sequence"/>
</dbReference>
<organism evidence="1 4">
    <name type="scientific">Mesomycoplasma ovipneumoniae</name>
    <dbReference type="NCBI Taxonomy" id="29562"/>
    <lineage>
        <taxon>Bacteria</taxon>
        <taxon>Bacillati</taxon>
        <taxon>Mycoplasmatota</taxon>
        <taxon>Mycoplasmoidales</taxon>
        <taxon>Metamycoplasmataceae</taxon>
        <taxon>Mesomycoplasma</taxon>
    </lineage>
</organism>
<dbReference type="EMBL" id="JAWPFE010000014">
    <property type="protein sequence ID" value="MDW2892837.1"/>
    <property type="molecule type" value="Genomic_DNA"/>
</dbReference>
<dbReference type="RefSeq" id="WP_318052099.1">
    <property type="nucleotide sequence ID" value="NZ_JAWPEW010000016.1"/>
</dbReference>
<proteinExistence type="predicted"/>
<dbReference type="Proteomes" id="UP001281777">
    <property type="component" value="Unassembled WGS sequence"/>
</dbReference>
<accession>A0AAJ2UC05</accession>
<evidence type="ECO:0000313" key="4">
    <source>
        <dbReference type="Proteomes" id="UP001281777"/>
    </source>
</evidence>
<sequence>MELDKKYWGIKKELSQLKQAELYPLILEHIPDFANLPIKESEKILIEYLVSNNKLNEIPKTKPKFSYTPRNDKYRDNLFSNEKNEQIVKQLSIQLVELSKTNPIIAEKIKNDATHFSGWVEKNSYLTMRNELKKTNDLDFQKAKPDWYFKNIQFVKLDKDNFWEPKKMSKSQEGLMYYFLTQDMNSIEYLYAQYARAGQFLQFTKVFNIAAKSYDNKLALMQDLNPHTQEIKTDSLKIKHKI</sequence>
<protein>
    <submittedName>
        <fullName evidence="1">Uncharacterized protein</fullName>
    </submittedName>
</protein>
<name>A0AAJ2UC05_9BACT</name>
<gene>
    <name evidence="2" type="ORF">R7V75_02525</name>
    <name evidence="1" type="ORF">R7W54_02520</name>
</gene>
<dbReference type="AlphaFoldDB" id="A0AAJ2UC05"/>
<reference evidence="1 3" key="1">
    <citation type="submission" date="2023-10" db="EMBL/GenBank/DDBJ databases">
        <title>Genome sequences of Mycoplasma ovipneumoniae isolated from goats.</title>
        <authorList>
            <person name="Spergser J."/>
        </authorList>
    </citation>
    <scope>NUCLEOTIDE SEQUENCE</scope>
    <source>
        <strain evidence="2 3">1N</strain>
        <strain evidence="1">5N</strain>
    </source>
</reference>
<comment type="caution">
    <text evidence="1">The sequence shown here is derived from an EMBL/GenBank/DDBJ whole genome shotgun (WGS) entry which is preliminary data.</text>
</comment>
<evidence type="ECO:0000313" key="1">
    <source>
        <dbReference type="EMBL" id="MDW2892837.1"/>
    </source>
</evidence>
<evidence type="ECO:0000313" key="2">
    <source>
        <dbReference type="EMBL" id="MDW2908590.1"/>
    </source>
</evidence>
<dbReference type="EMBL" id="JAWPFF010000012">
    <property type="protein sequence ID" value="MDW2908590.1"/>
    <property type="molecule type" value="Genomic_DNA"/>
</dbReference>
<evidence type="ECO:0000313" key="3">
    <source>
        <dbReference type="Proteomes" id="UP001275471"/>
    </source>
</evidence>
<keyword evidence="3" id="KW-1185">Reference proteome</keyword>